<dbReference type="Proteomes" id="UP001240171">
    <property type="component" value="Unassembled WGS sequence"/>
</dbReference>
<proteinExistence type="predicted"/>
<dbReference type="EMBL" id="JAUQTB010000004">
    <property type="protein sequence ID" value="MDO7906687.1"/>
    <property type="molecule type" value="Genomic_DNA"/>
</dbReference>
<feature type="chain" id="PRO_5047217843" description="DUF3829 domain-containing protein" evidence="1">
    <location>
        <begin position="31"/>
        <end position="349"/>
    </location>
</feature>
<feature type="signal peptide" evidence="1">
    <location>
        <begin position="1"/>
        <end position="30"/>
    </location>
</feature>
<keyword evidence="1" id="KW-0732">Signal</keyword>
<evidence type="ECO:0008006" key="4">
    <source>
        <dbReference type="Google" id="ProtNLM"/>
    </source>
</evidence>
<evidence type="ECO:0000313" key="2">
    <source>
        <dbReference type="EMBL" id="MDO7906687.1"/>
    </source>
</evidence>
<organism evidence="2 3">
    <name type="scientific">Paenibacillus lacisoli</name>
    <dbReference type="NCBI Taxonomy" id="3064525"/>
    <lineage>
        <taxon>Bacteria</taxon>
        <taxon>Bacillati</taxon>
        <taxon>Bacillota</taxon>
        <taxon>Bacilli</taxon>
        <taxon>Bacillales</taxon>
        <taxon>Paenibacillaceae</taxon>
        <taxon>Paenibacillus</taxon>
    </lineage>
</organism>
<dbReference type="RefSeq" id="WP_305023889.1">
    <property type="nucleotide sequence ID" value="NZ_JAUQTB010000004.1"/>
</dbReference>
<dbReference type="Gene3D" id="1.20.1270.90">
    <property type="entry name" value="AF1782-like"/>
    <property type="match status" value="1"/>
</dbReference>
<keyword evidence="3" id="KW-1185">Reference proteome</keyword>
<sequence>MIGTNKTLAGKWMTTMLAAAAVLGSVPAMAAPVEGSATAAVQTDKPSAQRVTSSSTTALYMELKMYYTAASDFNLDPADPQFASLVKTAERAEYAVLFSASQGEVDRIRRKLDTALTAYIRQYIQDGETLGTIASRMSRMLNSSRIAGTGPNQYPQSAVDTMKLTVNQTLDVAYAPGGTVNKYQEQYRKYIQANAVFASAMVVDQEAGHELLASSRDDIAAALEHTGSDRHDLPLLLANFWKAAGVMDKQLNESAGELAYETASSYLNRQYFLAAEGFILADLLDEAQALLKGADLRIESDSYPPQAYASLKAAFNKASAVLSHPYERAELRRAQTDLRSAIQAFLGSR</sequence>
<accession>A0ABT9CFH2</accession>
<protein>
    <recommendedName>
        <fullName evidence="4">DUF3829 domain-containing protein</fullName>
    </recommendedName>
</protein>
<evidence type="ECO:0000313" key="3">
    <source>
        <dbReference type="Proteomes" id="UP001240171"/>
    </source>
</evidence>
<comment type="caution">
    <text evidence="2">The sequence shown here is derived from an EMBL/GenBank/DDBJ whole genome shotgun (WGS) entry which is preliminary data.</text>
</comment>
<evidence type="ECO:0000256" key="1">
    <source>
        <dbReference type="SAM" id="SignalP"/>
    </source>
</evidence>
<name>A0ABT9CFH2_9BACL</name>
<reference evidence="2 3" key="1">
    <citation type="submission" date="2023-07" db="EMBL/GenBank/DDBJ databases">
        <title>Paenibacillus sp. JX-17 nov. isolated from soil.</title>
        <authorList>
            <person name="Wan Y."/>
            <person name="Liu B."/>
        </authorList>
    </citation>
    <scope>NUCLEOTIDE SEQUENCE [LARGE SCALE GENOMIC DNA]</scope>
    <source>
        <strain evidence="2 3">JX-17</strain>
    </source>
</reference>
<gene>
    <name evidence="2" type="ORF">Q5741_09660</name>
</gene>